<sequence length="139" mass="15509">MSQHDHYAVEEQRRVEQVLAHPKFKRMAMQKSILGWTFSAVIFFVYVAFILTIGINPQLFATKVSPDGVTTWGIYIGVFVIVFSFISTAIYVYIANGKFENMTQEVIREVFGDDTDPAAAKPSETEPNTGKPIGEGAAR</sequence>
<dbReference type="InterPro" id="IPR052959">
    <property type="entry name" value="Inner_membrane_assoc"/>
</dbReference>
<protein>
    <submittedName>
        <fullName evidence="1">DUF485 domain-containing protein</fullName>
    </submittedName>
</protein>
<dbReference type="GO" id="GO:0005886">
    <property type="term" value="C:plasma membrane"/>
    <property type="evidence" value="ECO:0007669"/>
    <property type="project" value="TreeGrafter"/>
</dbReference>
<organism evidence="1 2">
    <name type="scientific">Neisseria brasiliensis</name>
    <dbReference type="NCBI Taxonomy" id="2666100"/>
    <lineage>
        <taxon>Bacteria</taxon>
        <taxon>Pseudomonadati</taxon>
        <taxon>Pseudomonadota</taxon>
        <taxon>Betaproteobacteria</taxon>
        <taxon>Neisseriales</taxon>
        <taxon>Neisseriaceae</taxon>
        <taxon>Neisseria</taxon>
    </lineage>
</organism>
<evidence type="ECO:0000313" key="2">
    <source>
        <dbReference type="Proteomes" id="UP000486297"/>
    </source>
</evidence>
<dbReference type="PANTHER" id="PTHR38598:SF1">
    <property type="entry name" value="INNER MEMBRANE PROTEIN YJCH"/>
    <property type="match status" value="1"/>
</dbReference>
<dbReference type="EMBL" id="WJXO01000001">
    <property type="protein sequence ID" value="MRN37952.1"/>
    <property type="molecule type" value="Genomic_DNA"/>
</dbReference>
<dbReference type="AlphaFoldDB" id="A0A5Q3S2X7"/>
<dbReference type="RefSeq" id="WP_095503045.1">
    <property type="nucleotide sequence ID" value="NZ_CP046027.1"/>
</dbReference>
<comment type="caution">
    <text evidence="1">The sequence shown here is derived from an EMBL/GenBank/DDBJ whole genome shotgun (WGS) entry which is preliminary data.</text>
</comment>
<reference evidence="1" key="1">
    <citation type="journal article" name="Emerg. Infect. Dis.">
        <title>Two cases of a newly characterized neisseria species.</title>
        <authorList>
            <person name="Mustapha M."/>
            <person name="Lemos A.P.S."/>
            <person name="Harrison L.H."/>
            <person name="Vantyne D."/>
            <person name="Sacchi C.T."/>
        </authorList>
    </citation>
    <scope>NUCLEOTIDE SEQUENCE</scope>
    <source>
        <strain evidence="1">N.95.16</strain>
    </source>
</reference>
<dbReference type="InterPro" id="IPR007436">
    <property type="entry name" value="DUF485"/>
</dbReference>
<proteinExistence type="predicted"/>
<name>A0A5Q3S2X7_9NEIS</name>
<dbReference type="Pfam" id="PF04341">
    <property type="entry name" value="DUF485"/>
    <property type="match status" value="1"/>
</dbReference>
<evidence type="ECO:0000313" key="1">
    <source>
        <dbReference type="EMBL" id="MRN37952.1"/>
    </source>
</evidence>
<gene>
    <name evidence="1" type="ORF">GJU80_05495</name>
</gene>
<dbReference type="Proteomes" id="UP000486297">
    <property type="component" value="Unassembled WGS sequence"/>
</dbReference>
<keyword evidence="2" id="KW-1185">Reference proteome</keyword>
<accession>A0A5Q3S2X7</accession>
<dbReference type="PANTHER" id="PTHR38598">
    <property type="entry name" value="INNER MEMBRANE PROTEIN YJCH"/>
    <property type="match status" value="1"/>
</dbReference>